<proteinExistence type="predicted"/>
<dbReference type="Proteomes" id="UP000189310">
    <property type="component" value="Unassembled WGS sequence"/>
</dbReference>
<dbReference type="EMBL" id="MTLN01000004">
    <property type="protein sequence ID" value="ONN71728.1"/>
    <property type="molecule type" value="Genomic_DNA"/>
</dbReference>
<organism evidence="1 2">
    <name type="scientific">Pseudomonas oryzihabitans</name>
    <dbReference type="NCBI Taxonomy" id="47885"/>
    <lineage>
        <taxon>Bacteria</taxon>
        <taxon>Pseudomonadati</taxon>
        <taxon>Pseudomonadota</taxon>
        <taxon>Gammaproteobacteria</taxon>
        <taxon>Pseudomonadales</taxon>
        <taxon>Pseudomonadaceae</taxon>
        <taxon>Pseudomonas</taxon>
    </lineage>
</organism>
<evidence type="ECO:0000313" key="2">
    <source>
        <dbReference type="Proteomes" id="UP000189310"/>
    </source>
</evidence>
<accession>A0ABX3IVG8</accession>
<name>A0ABX3IVG8_9PSED</name>
<sequence>MSEFYQRMAATAIALITRYGQPVTLKLETPGKYDPASGKTGPAFVREQTGQAVLADYSRREFETSTLLIRGDKRLKLAAQGLEWAPTLATKAVIDGKAWSVISIGEINPAGTPIVYDLQVRP</sequence>
<reference evidence="1 2" key="1">
    <citation type="submission" date="2017-01" db="EMBL/GenBank/DDBJ databases">
        <title>Pseudomonas psychrotolerans genome sequencing and assembly.</title>
        <authorList>
            <person name="Vyas B."/>
            <person name="Mayilraj S."/>
        </authorList>
    </citation>
    <scope>NUCLEOTIDE SEQUENCE [LARGE SCALE GENOMIC DNA]</scope>
    <source>
        <strain evidence="1 2">SDS18</strain>
    </source>
</reference>
<gene>
    <name evidence="1" type="ORF">BVL52_08785</name>
</gene>
<evidence type="ECO:0008006" key="3">
    <source>
        <dbReference type="Google" id="ProtNLM"/>
    </source>
</evidence>
<comment type="caution">
    <text evidence="1">The sequence shown here is derived from an EMBL/GenBank/DDBJ whole genome shotgun (WGS) entry which is preliminary data.</text>
</comment>
<keyword evidence="2" id="KW-1185">Reference proteome</keyword>
<protein>
    <recommendedName>
        <fullName evidence="3">Phage protein</fullName>
    </recommendedName>
</protein>
<dbReference type="RefSeq" id="WP_077171710.1">
    <property type="nucleotide sequence ID" value="NZ_MTLN01000004.1"/>
</dbReference>
<evidence type="ECO:0000313" key="1">
    <source>
        <dbReference type="EMBL" id="ONN71728.1"/>
    </source>
</evidence>